<reference evidence="2 3" key="2">
    <citation type="submission" date="2017-09" db="EMBL/GenBank/DDBJ databases">
        <title>Bacillus patelloidae sp. nov., isolated from the intestinal tract of a marine limpet.</title>
        <authorList>
            <person name="Liu R."/>
            <person name="Dong C."/>
            <person name="Shao Z."/>
        </authorList>
    </citation>
    <scope>NUCLEOTIDE SEQUENCE [LARGE SCALE GENOMIC DNA]</scope>
    <source>
        <strain evidence="2 3">SA5d-4</strain>
    </source>
</reference>
<keyword evidence="3" id="KW-1185">Reference proteome</keyword>
<dbReference type="EMBL" id="NPIA01000001">
    <property type="protein sequence ID" value="OZM58379.1"/>
    <property type="molecule type" value="Genomic_DNA"/>
</dbReference>
<sequence>MSKYRLISFCKISTFIIILLSLISCSKKDLPDSTLFEKINEQQIKMQGLNEEIDSLEEKLAYIKNKTDHRR</sequence>
<evidence type="ECO:0008006" key="4">
    <source>
        <dbReference type="Google" id="ProtNLM"/>
    </source>
</evidence>
<keyword evidence="1" id="KW-0175">Coiled coil</keyword>
<protein>
    <recommendedName>
        <fullName evidence="4">Lipoprotein</fullName>
    </recommendedName>
</protein>
<reference evidence="3" key="1">
    <citation type="submission" date="2017-08" db="EMBL/GenBank/DDBJ databases">
        <authorList>
            <person name="Huang Z."/>
        </authorList>
    </citation>
    <scope>NUCLEOTIDE SEQUENCE [LARGE SCALE GENOMIC DNA]</scope>
    <source>
        <strain evidence="3">SA5d-4</strain>
    </source>
</reference>
<name>A0A263BXC3_9BACI</name>
<evidence type="ECO:0000256" key="1">
    <source>
        <dbReference type="SAM" id="Coils"/>
    </source>
</evidence>
<comment type="caution">
    <text evidence="2">The sequence shown here is derived from an EMBL/GenBank/DDBJ whole genome shotgun (WGS) entry which is preliminary data.</text>
</comment>
<evidence type="ECO:0000313" key="3">
    <source>
        <dbReference type="Proteomes" id="UP000217083"/>
    </source>
</evidence>
<dbReference type="AlphaFoldDB" id="A0A263BXC3"/>
<accession>A0A263BXC3</accession>
<proteinExistence type="predicted"/>
<dbReference type="RefSeq" id="WP_094921176.1">
    <property type="nucleotide sequence ID" value="NZ_NPIA01000001.1"/>
</dbReference>
<dbReference type="Proteomes" id="UP000217083">
    <property type="component" value="Unassembled WGS sequence"/>
</dbReference>
<organism evidence="2 3">
    <name type="scientific">Lottiidibacillus patelloidae</name>
    <dbReference type="NCBI Taxonomy" id="2670334"/>
    <lineage>
        <taxon>Bacteria</taxon>
        <taxon>Bacillati</taxon>
        <taxon>Bacillota</taxon>
        <taxon>Bacilli</taxon>
        <taxon>Bacillales</taxon>
        <taxon>Bacillaceae</taxon>
        <taxon>Lottiidibacillus</taxon>
    </lineage>
</organism>
<dbReference type="PROSITE" id="PS51257">
    <property type="entry name" value="PROKAR_LIPOPROTEIN"/>
    <property type="match status" value="1"/>
</dbReference>
<feature type="coiled-coil region" evidence="1">
    <location>
        <begin position="39"/>
        <end position="66"/>
    </location>
</feature>
<gene>
    <name evidence="2" type="ORF">CIB95_02070</name>
</gene>
<evidence type="ECO:0000313" key="2">
    <source>
        <dbReference type="EMBL" id="OZM58379.1"/>
    </source>
</evidence>